<dbReference type="RefSeq" id="XP_025399384.1">
    <property type="nucleotide sequence ID" value="XM_025547111.1"/>
</dbReference>
<organism evidence="2 3">
    <name type="scientific">Aspergillus heteromorphus CBS 117.55</name>
    <dbReference type="NCBI Taxonomy" id="1448321"/>
    <lineage>
        <taxon>Eukaryota</taxon>
        <taxon>Fungi</taxon>
        <taxon>Dikarya</taxon>
        <taxon>Ascomycota</taxon>
        <taxon>Pezizomycotina</taxon>
        <taxon>Eurotiomycetes</taxon>
        <taxon>Eurotiomycetidae</taxon>
        <taxon>Eurotiales</taxon>
        <taxon>Aspergillaceae</taxon>
        <taxon>Aspergillus</taxon>
        <taxon>Aspergillus subgen. Circumdati</taxon>
    </lineage>
</organism>
<gene>
    <name evidence="2" type="ORF">BO70DRAFT_405330</name>
</gene>
<keyword evidence="3" id="KW-1185">Reference proteome</keyword>
<dbReference type="PANTHER" id="PTHR38887">
    <property type="entry name" value="CHROMOSOME 21, WHOLE GENOME SHOTGUN SEQUENCE"/>
    <property type="match status" value="1"/>
</dbReference>
<evidence type="ECO:0000256" key="1">
    <source>
        <dbReference type="SAM" id="MobiDB-lite"/>
    </source>
</evidence>
<proteinExistence type="predicted"/>
<dbReference type="AlphaFoldDB" id="A0A317W7R1"/>
<evidence type="ECO:0000313" key="3">
    <source>
        <dbReference type="Proteomes" id="UP000247233"/>
    </source>
</evidence>
<dbReference type="GeneID" id="37069348"/>
<feature type="compositionally biased region" description="Polar residues" evidence="1">
    <location>
        <begin position="52"/>
        <end position="63"/>
    </location>
</feature>
<comment type="caution">
    <text evidence="2">The sequence shown here is derived from an EMBL/GenBank/DDBJ whole genome shotgun (WGS) entry which is preliminary data.</text>
</comment>
<dbReference type="OrthoDB" id="3433125at2759"/>
<dbReference type="InterPro" id="IPR053221">
    <property type="entry name" value="Burnettramic_acid_biosynth"/>
</dbReference>
<protein>
    <submittedName>
        <fullName evidence="2">Uncharacterized protein</fullName>
    </submittedName>
</protein>
<dbReference type="PANTHER" id="PTHR38887:SF1">
    <property type="entry name" value="RAS MODIFICATION PROTEIN ERF4"/>
    <property type="match status" value="1"/>
</dbReference>
<dbReference type="VEuPathDB" id="FungiDB:BO70DRAFT_405330"/>
<evidence type="ECO:0000313" key="2">
    <source>
        <dbReference type="EMBL" id="PWY82119.1"/>
    </source>
</evidence>
<feature type="region of interest" description="Disordered" evidence="1">
    <location>
        <begin position="527"/>
        <end position="566"/>
    </location>
</feature>
<name>A0A317W7R1_9EURO</name>
<dbReference type="Proteomes" id="UP000247233">
    <property type="component" value="Unassembled WGS sequence"/>
</dbReference>
<dbReference type="EMBL" id="MSFL01000012">
    <property type="protein sequence ID" value="PWY82119.1"/>
    <property type="molecule type" value="Genomic_DNA"/>
</dbReference>
<accession>A0A317W7R1</accession>
<feature type="region of interest" description="Disordered" evidence="1">
    <location>
        <begin position="49"/>
        <end position="110"/>
    </location>
</feature>
<reference evidence="2 3" key="1">
    <citation type="submission" date="2016-12" db="EMBL/GenBank/DDBJ databases">
        <title>The genomes of Aspergillus section Nigri reveals drivers in fungal speciation.</title>
        <authorList>
            <consortium name="DOE Joint Genome Institute"/>
            <person name="Vesth T.C."/>
            <person name="Nybo J."/>
            <person name="Theobald S."/>
            <person name="Brandl J."/>
            <person name="Frisvad J.C."/>
            <person name="Nielsen K.F."/>
            <person name="Lyhne E.K."/>
            <person name="Kogle M.E."/>
            <person name="Kuo A."/>
            <person name="Riley R."/>
            <person name="Clum A."/>
            <person name="Nolan M."/>
            <person name="Lipzen A."/>
            <person name="Salamov A."/>
            <person name="Henrissat B."/>
            <person name="Wiebenga A."/>
            <person name="De Vries R.P."/>
            <person name="Grigoriev I.V."/>
            <person name="Mortensen U.H."/>
            <person name="Andersen M.R."/>
            <person name="Baker S.E."/>
        </authorList>
    </citation>
    <scope>NUCLEOTIDE SEQUENCE [LARGE SCALE GENOMIC DNA]</scope>
    <source>
        <strain evidence="2 3">CBS 117.55</strain>
    </source>
</reference>
<feature type="compositionally biased region" description="Low complexity" evidence="1">
    <location>
        <begin position="537"/>
        <end position="560"/>
    </location>
</feature>
<sequence>MGLLVKLAAAGLGFISEAFHAARSSSSSSSAALPIDSAVDEAPKEMEVTVHASDNASLRSSDTYPVETPESLPKSTPACSDNVEGIPPQPNQLPKNEPTEYPSDTDTGAPINLNQDEAVWQLDEMAERMRSPTSEEPVEAAENELETECEKVAKREALVRELVAMAGPPPEEIQRLPCSVIIPQRRPRKKERGFVRAYAPVLETCGIGQDVFLKFVDYLDQVNRASAWIEVVFLAGEACGYIPEPTAMIVSLVVCIVAGTARELQQRQRENSFLDRVNQEILMPRGLYGMIMAFKDRVPSDQNGLSSSLGKLFSKQHLDINQTVEKYRTPEPSKLKRGLNAIRLESGKTYGEVELPEAAELVYPDIDRAVAQAVEGGEEQGRVSKLDALRQKAQGAGEWVSGYMDNRAHVFYEAEHPGSSLAVPSKGRTPLKSRFNDPNHPANSGSFIALLSGGMIPVPGFDKMVLATQRKIGVKRLVGGKKSQNGWPEQSRPMRMAMKMMQKDVLYLLIVNLPTEEEAKESVTKLEGMMQREAEAEAAAETAPASAPVVEPSVQPAVESAARSEV</sequence>